<dbReference type="RefSeq" id="WP_368496500.1">
    <property type="nucleotide sequence ID" value="NZ_CP162511.1"/>
</dbReference>
<dbReference type="EMBL" id="CP162511">
    <property type="protein sequence ID" value="XDI04089.1"/>
    <property type="molecule type" value="Genomic_DNA"/>
</dbReference>
<keyword evidence="1" id="KW-0812">Transmembrane</keyword>
<gene>
    <name evidence="2" type="ORF">ABFY20_12110</name>
</gene>
<reference evidence="2" key="1">
    <citation type="submission" date="2024-05" db="EMBL/GenBank/DDBJ databases">
        <title>Herbiconiux sp. A18JL235.</title>
        <authorList>
            <person name="Zhang G."/>
        </authorList>
    </citation>
    <scope>NUCLEOTIDE SEQUENCE</scope>
    <source>
        <strain evidence="2">A18JL235</strain>
    </source>
</reference>
<keyword evidence="1" id="KW-1133">Transmembrane helix</keyword>
<protein>
    <submittedName>
        <fullName evidence="2">Uncharacterized protein</fullName>
    </submittedName>
</protein>
<name>A0AB39BCW1_9MICO</name>
<dbReference type="AlphaFoldDB" id="A0AB39BCW1"/>
<proteinExistence type="predicted"/>
<feature type="transmembrane region" description="Helical" evidence="1">
    <location>
        <begin position="99"/>
        <end position="119"/>
    </location>
</feature>
<accession>A0AB39BCW1</accession>
<sequence>MALVTDIRAARSHAAVSPVAAEASPVAVEVTWASPEAKLWVGSRRGEYAGMIEYTQGHFVVTGPTGRRLGSCSDLAQAMGVAEQGARHSRLTESMLSNVALASAVMALSVAGVSLSMIAA</sequence>
<evidence type="ECO:0000256" key="1">
    <source>
        <dbReference type="SAM" id="Phobius"/>
    </source>
</evidence>
<organism evidence="2">
    <name type="scientific">Herbiconiux sp. A18JL235</name>
    <dbReference type="NCBI Taxonomy" id="3152363"/>
    <lineage>
        <taxon>Bacteria</taxon>
        <taxon>Bacillati</taxon>
        <taxon>Actinomycetota</taxon>
        <taxon>Actinomycetes</taxon>
        <taxon>Micrococcales</taxon>
        <taxon>Microbacteriaceae</taxon>
        <taxon>Herbiconiux</taxon>
    </lineage>
</organism>
<evidence type="ECO:0000313" key="2">
    <source>
        <dbReference type="EMBL" id="XDI04089.1"/>
    </source>
</evidence>
<keyword evidence="1" id="KW-0472">Membrane</keyword>